<protein>
    <submittedName>
        <fullName evidence="1">Uncharacterized protein</fullName>
    </submittedName>
</protein>
<comment type="caution">
    <text evidence="1">The sequence shown here is derived from an EMBL/GenBank/DDBJ whole genome shotgun (WGS) entry which is preliminary data.</text>
</comment>
<evidence type="ECO:0000313" key="1">
    <source>
        <dbReference type="EMBL" id="GAI11620.1"/>
    </source>
</evidence>
<name>X1MAA1_9ZZZZ</name>
<dbReference type="PROSITE" id="PS50005">
    <property type="entry name" value="TPR"/>
    <property type="match status" value="1"/>
</dbReference>
<reference evidence="1" key="1">
    <citation type="journal article" date="2014" name="Front. Microbiol.">
        <title>High frequency of phylogenetically diverse reductive dehalogenase-homologous genes in deep subseafloor sedimentary metagenomes.</title>
        <authorList>
            <person name="Kawai M."/>
            <person name="Futagami T."/>
            <person name="Toyoda A."/>
            <person name="Takaki Y."/>
            <person name="Nishi S."/>
            <person name="Hori S."/>
            <person name="Arai W."/>
            <person name="Tsubouchi T."/>
            <person name="Morono Y."/>
            <person name="Uchiyama I."/>
            <person name="Ito T."/>
            <person name="Fujiyama A."/>
            <person name="Inagaki F."/>
            <person name="Takami H."/>
        </authorList>
    </citation>
    <scope>NUCLEOTIDE SEQUENCE</scope>
    <source>
        <strain evidence="1">Expedition CK06-06</strain>
    </source>
</reference>
<gene>
    <name evidence="1" type="ORF">S06H3_20119</name>
</gene>
<proteinExistence type="predicted"/>
<dbReference type="Pfam" id="PF13181">
    <property type="entry name" value="TPR_8"/>
    <property type="match status" value="2"/>
</dbReference>
<sequence length="229" mass="27092">MQKKFERTKALLEQVLEETPTDCYAHYHYANLHRVKDSQFNTDEIDLLEEHAARAAQLSEPRNFYGWHTHVMCLELLGWVNFYRKDYAKAVHFGSMAITYKSNYLDAMFLLGSTYVASDNPEKAIFWFDKYIKTHSKYNPSEECDYIIFHYLYRQYQAWNAIGKCAERIGDTNLAINAYAAALRERPNYKKAFESLEKFRDAKLIGDTEWRKYQKLYKGEEHGTVKQNV</sequence>
<dbReference type="InterPro" id="IPR019734">
    <property type="entry name" value="TPR_rpt"/>
</dbReference>
<organism evidence="1">
    <name type="scientific">marine sediment metagenome</name>
    <dbReference type="NCBI Taxonomy" id="412755"/>
    <lineage>
        <taxon>unclassified sequences</taxon>
        <taxon>metagenomes</taxon>
        <taxon>ecological metagenomes</taxon>
    </lineage>
</organism>
<dbReference type="Gene3D" id="1.25.40.10">
    <property type="entry name" value="Tetratricopeptide repeat domain"/>
    <property type="match status" value="1"/>
</dbReference>
<dbReference type="EMBL" id="BARV01010386">
    <property type="protein sequence ID" value="GAI11620.1"/>
    <property type="molecule type" value="Genomic_DNA"/>
</dbReference>
<accession>X1MAA1</accession>
<dbReference type="SMART" id="SM00028">
    <property type="entry name" value="TPR"/>
    <property type="match status" value="3"/>
</dbReference>
<dbReference type="AlphaFoldDB" id="X1MAA1"/>
<dbReference type="InterPro" id="IPR011990">
    <property type="entry name" value="TPR-like_helical_dom_sf"/>
</dbReference>
<dbReference type="SUPFAM" id="SSF48452">
    <property type="entry name" value="TPR-like"/>
    <property type="match status" value="1"/>
</dbReference>